<dbReference type="EMBL" id="MW438350">
    <property type="protein sequence ID" value="QQW50417.1"/>
    <property type="molecule type" value="Genomic_DNA"/>
</dbReference>
<dbReference type="Gene3D" id="4.10.950.10">
    <property type="entry name" value="Ribosomal protein L2, domain 3"/>
    <property type="match status" value="1"/>
</dbReference>
<feature type="domain" description="Large ribosomal subunit protein uL2 C-terminal" evidence="10">
    <location>
        <begin position="102"/>
        <end position="231"/>
    </location>
</feature>
<dbReference type="PROSITE" id="PS00467">
    <property type="entry name" value="RIBOSOMAL_L2"/>
    <property type="match status" value="1"/>
</dbReference>
<gene>
    <name evidence="12" type="primary">rpl2</name>
</gene>
<dbReference type="GO" id="GO:0003735">
    <property type="term" value="F:structural constituent of ribosome"/>
    <property type="evidence" value="ECO:0007669"/>
    <property type="project" value="InterPro"/>
</dbReference>
<evidence type="ECO:0000256" key="6">
    <source>
        <dbReference type="ARBA" id="ARBA00022980"/>
    </source>
</evidence>
<dbReference type="GO" id="GO:0005762">
    <property type="term" value="C:mitochondrial large ribosomal subunit"/>
    <property type="evidence" value="ECO:0007669"/>
    <property type="project" value="TreeGrafter"/>
</dbReference>
<dbReference type="SUPFAM" id="SSF50249">
    <property type="entry name" value="Nucleic acid-binding proteins"/>
    <property type="match status" value="1"/>
</dbReference>
<dbReference type="Pfam" id="PF03947">
    <property type="entry name" value="Ribosomal_L2_C"/>
    <property type="match status" value="1"/>
</dbReference>
<keyword evidence="4" id="KW-0150">Chloroplast</keyword>
<evidence type="ECO:0000259" key="10">
    <source>
        <dbReference type="SMART" id="SM01382"/>
    </source>
</evidence>
<dbReference type="GeneID" id="67154328"/>
<dbReference type="GO" id="GO:0032543">
    <property type="term" value="P:mitochondrial translation"/>
    <property type="evidence" value="ECO:0007669"/>
    <property type="project" value="TreeGrafter"/>
</dbReference>
<dbReference type="RefSeq" id="YP_010152769.1">
    <property type="nucleotide sequence ID" value="NC_057169.1"/>
</dbReference>
<dbReference type="Pfam" id="PF00181">
    <property type="entry name" value="Ribosomal_L2_N"/>
    <property type="match status" value="1"/>
</dbReference>
<dbReference type="PANTHER" id="PTHR13691:SF72">
    <property type="entry name" value="EXPRESSED PROTEIN"/>
    <property type="match status" value="1"/>
</dbReference>
<dbReference type="InterPro" id="IPR012340">
    <property type="entry name" value="NA-bd_OB-fold"/>
</dbReference>
<dbReference type="Gene3D" id="2.30.30.30">
    <property type="match status" value="1"/>
</dbReference>
<dbReference type="SUPFAM" id="SSF50104">
    <property type="entry name" value="Translation proteins SH3-like domain"/>
    <property type="match status" value="1"/>
</dbReference>
<geneLocation type="mitochondrion" evidence="12"/>
<keyword evidence="8" id="KW-0687">Ribonucleoprotein</keyword>
<dbReference type="InterPro" id="IPR022669">
    <property type="entry name" value="Ribosomal_uL2_C"/>
</dbReference>
<comment type="subcellular location">
    <subcellularLocation>
        <location evidence="1">Mitochondrion</location>
    </subcellularLocation>
    <subcellularLocation>
        <location evidence="2">Plastid</location>
        <location evidence="2">Chloroplast</location>
    </subcellularLocation>
</comment>
<keyword evidence="5" id="KW-0934">Plastid</keyword>
<keyword evidence="6 12" id="KW-0689">Ribosomal protein</keyword>
<dbReference type="GO" id="GO:0009507">
    <property type="term" value="C:chloroplast"/>
    <property type="evidence" value="ECO:0007669"/>
    <property type="project" value="UniProtKB-SubCell"/>
</dbReference>
<dbReference type="InterPro" id="IPR014726">
    <property type="entry name" value="Ribosomal_uL2_dom3"/>
</dbReference>
<dbReference type="PIRSF" id="PIRSF002158">
    <property type="entry name" value="Ribosomal_L2"/>
    <property type="match status" value="1"/>
</dbReference>
<keyword evidence="7 12" id="KW-0496">Mitochondrion</keyword>
<dbReference type="GO" id="GO:0016740">
    <property type="term" value="F:transferase activity"/>
    <property type="evidence" value="ECO:0007669"/>
    <property type="project" value="InterPro"/>
</dbReference>
<evidence type="ECO:0000259" key="11">
    <source>
        <dbReference type="SMART" id="SM01383"/>
    </source>
</evidence>
<feature type="domain" description="Large ribosomal subunit protein uL2 RNA-binding" evidence="11">
    <location>
        <begin position="21"/>
        <end position="96"/>
    </location>
</feature>
<dbReference type="InterPro" id="IPR002171">
    <property type="entry name" value="Ribosomal_uL2"/>
</dbReference>
<dbReference type="NCBIfam" id="TIGR01171">
    <property type="entry name" value="rplB_bact"/>
    <property type="match status" value="1"/>
</dbReference>
<evidence type="ECO:0000256" key="4">
    <source>
        <dbReference type="ARBA" id="ARBA00022528"/>
    </source>
</evidence>
<dbReference type="Gene3D" id="2.40.50.140">
    <property type="entry name" value="Nucleic acid-binding proteins"/>
    <property type="match status" value="1"/>
</dbReference>
<evidence type="ECO:0000256" key="1">
    <source>
        <dbReference type="ARBA" id="ARBA00004173"/>
    </source>
</evidence>
<dbReference type="GO" id="GO:0003723">
    <property type="term" value="F:RNA binding"/>
    <property type="evidence" value="ECO:0007669"/>
    <property type="project" value="InterPro"/>
</dbReference>
<dbReference type="AlphaFoldDB" id="A0A7U0KSF4"/>
<dbReference type="PANTHER" id="PTHR13691">
    <property type="entry name" value="RIBOSOMAL PROTEIN L2"/>
    <property type="match status" value="1"/>
</dbReference>
<feature type="region of interest" description="Disordered" evidence="9">
    <location>
        <begin position="197"/>
        <end position="237"/>
    </location>
</feature>
<evidence type="ECO:0000256" key="7">
    <source>
        <dbReference type="ARBA" id="ARBA00023128"/>
    </source>
</evidence>
<evidence type="ECO:0000256" key="8">
    <source>
        <dbReference type="ARBA" id="ARBA00023274"/>
    </source>
</evidence>
<name>A0A7U0KSF4_9STRA</name>
<comment type="similarity">
    <text evidence="3">Belongs to the universal ribosomal protein uL2 family.</text>
</comment>
<evidence type="ECO:0000313" key="12">
    <source>
        <dbReference type="EMBL" id="QQW50417.1"/>
    </source>
</evidence>
<dbReference type="InterPro" id="IPR022666">
    <property type="entry name" value="Ribosomal_uL2_RNA-bd_dom"/>
</dbReference>
<dbReference type="SMART" id="SM01383">
    <property type="entry name" value="Ribosomal_L2"/>
    <property type="match status" value="1"/>
</dbReference>
<evidence type="ECO:0000256" key="2">
    <source>
        <dbReference type="ARBA" id="ARBA00004229"/>
    </source>
</evidence>
<evidence type="ECO:0000256" key="3">
    <source>
        <dbReference type="ARBA" id="ARBA00005636"/>
    </source>
</evidence>
<dbReference type="InterPro" id="IPR014722">
    <property type="entry name" value="Rib_uL2_dom2"/>
</dbReference>
<sequence length="237" mass="26067">MTFLKTKKLKNKLKGIVKTGGRNNKGKIVSFHIGGAHKKLYRQISFQKIPVNCIVESINIDPNRTAFLAKLFSLSLKKHFYTLASSQLQKGHKFNCLKSSQLRLGSKAFLVKLPIGSKIHSISTNLRPNRSISQRAAGTFGQIVKKTLKNTLIRFSSGKLVVLDKLTFGFLGSVSNEGFQDKRVKNAGYSRRFGVKPTTRGVAMNPVDHPHGGGEGKSSGGRPSVTPWARPAHSKKN</sequence>
<evidence type="ECO:0000256" key="5">
    <source>
        <dbReference type="ARBA" id="ARBA00022640"/>
    </source>
</evidence>
<dbReference type="InterPro" id="IPR022671">
    <property type="entry name" value="Ribosomal_uL2_CS"/>
</dbReference>
<dbReference type="SMART" id="SM01382">
    <property type="entry name" value="Ribosomal_L2_C"/>
    <property type="match status" value="1"/>
</dbReference>
<accession>A0A7U0KSF4</accession>
<evidence type="ECO:0000256" key="9">
    <source>
        <dbReference type="SAM" id="MobiDB-lite"/>
    </source>
</evidence>
<protein>
    <submittedName>
        <fullName evidence="12">Ribosomal protein L2</fullName>
    </submittedName>
</protein>
<reference evidence="12" key="1">
    <citation type="journal article" date="2021" name="Genome Biol. Evol.">
        <title>Mitochondrial genome evolution in pelagophyte algae.</title>
        <authorList>
            <person name="Sibbald S.J."/>
            <person name="Lawton M."/>
            <person name="Archibald J.M."/>
        </authorList>
    </citation>
    <scope>NUCLEOTIDE SEQUENCE</scope>
    <source>
        <strain evidence="12">CCMP1510</strain>
    </source>
</reference>
<proteinExistence type="inferred from homology"/>
<dbReference type="InterPro" id="IPR008991">
    <property type="entry name" value="Translation_prot_SH3-like_sf"/>
</dbReference>
<dbReference type="InterPro" id="IPR005880">
    <property type="entry name" value="Ribosomal_uL2_bac/org-type"/>
</dbReference>
<organism evidence="12">
    <name type="scientific">Aureoumbra lagunensis</name>
    <dbReference type="NCBI Taxonomy" id="44058"/>
    <lineage>
        <taxon>Eukaryota</taxon>
        <taxon>Sar</taxon>
        <taxon>Stramenopiles</taxon>
        <taxon>Ochrophyta</taxon>
        <taxon>Pelagophyceae</taxon>
        <taxon>Pelagomonadales</taxon>
        <taxon>Aureoumbra</taxon>
    </lineage>
</organism>